<accession>A0ABQ5Q638</accession>
<evidence type="ECO:0000313" key="1">
    <source>
        <dbReference type="EMBL" id="GLH70067.1"/>
    </source>
</evidence>
<proteinExistence type="predicted"/>
<comment type="caution">
    <text evidence="1">The sequence shown here is derived from an EMBL/GenBank/DDBJ whole genome shotgun (WGS) entry which is preliminary data.</text>
</comment>
<gene>
    <name evidence="1" type="ORF">GETHPA_16000</name>
</gene>
<evidence type="ECO:0000313" key="2">
    <source>
        <dbReference type="Proteomes" id="UP001165089"/>
    </source>
</evidence>
<organism evidence="1 2">
    <name type="scientific">Geothrix rubra</name>
    <dbReference type="NCBI Taxonomy" id="2927977"/>
    <lineage>
        <taxon>Bacteria</taxon>
        <taxon>Pseudomonadati</taxon>
        <taxon>Acidobacteriota</taxon>
        <taxon>Holophagae</taxon>
        <taxon>Holophagales</taxon>
        <taxon>Holophagaceae</taxon>
        <taxon>Geothrix</taxon>
    </lineage>
</organism>
<dbReference type="Proteomes" id="UP001165089">
    <property type="component" value="Unassembled WGS sequence"/>
</dbReference>
<name>A0ABQ5Q638_9BACT</name>
<sequence length="116" mass="13210">MSTPHLAPELVRLLVAQARERRRPLTASELGKAIGHPVHALGEPLQVISRHCEQLKLPDLASLVCHEESGAPEPAWRPELPPADRLVSAWEEQARLWAFDEWLKYEELILRIQRMG</sequence>
<dbReference type="RefSeq" id="WP_285724422.1">
    <property type="nucleotide sequence ID" value="NZ_BSDD01000003.1"/>
</dbReference>
<dbReference type="EMBL" id="BSDD01000003">
    <property type="protein sequence ID" value="GLH70067.1"/>
    <property type="molecule type" value="Genomic_DNA"/>
</dbReference>
<reference evidence="1 2" key="1">
    <citation type="journal article" date="2023" name="Antonie Van Leeuwenhoek">
        <title>Mesoterricola silvestris gen. nov., sp. nov., Mesoterricola sediminis sp. nov., Geothrix oryzae sp. nov., Geothrix edaphica sp. nov., Geothrix rubra sp. nov., and Geothrix limicola sp. nov., six novel members of Acidobacteriota isolated from soils.</title>
        <authorList>
            <person name="Itoh H."/>
            <person name="Sugisawa Y."/>
            <person name="Mise K."/>
            <person name="Xu Z."/>
            <person name="Kuniyasu M."/>
            <person name="Ushijima N."/>
            <person name="Kawano K."/>
            <person name="Kobayashi E."/>
            <person name="Shiratori Y."/>
            <person name="Masuda Y."/>
            <person name="Senoo K."/>
        </authorList>
    </citation>
    <scope>NUCLEOTIDE SEQUENCE [LARGE SCALE GENOMIC DNA]</scope>
    <source>
        <strain evidence="1 2">Red803</strain>
    </source>
</reference>
<protein>
    <submittedName>
        <fullName evidence="1">Uncharacterized protein</fullName>
    </submittedName>
</protein>
<keyword evidence="2" id="KW-1185">Reference proteome</keyword>